<comment type="subcellular location">
    <subcellularLocation>
        <location evidence="1">Nucleus</location>
    </subcellularLocation>
</comment>
<comment type="caution">
    <text evidence="6">The sequence shown here is derived from an EMBL/GenBank/DDBJ whole genome shotgun (WGS) entry which is preliminary data.</text>
</comment>
<evidence type="ECO:0000256" key="3">
    <source>
        <dbReference type="ARBA" id="ARBA00023015"/>
    </source>
</evidence>
<protein>
    <submittedName>
        <fullName evidence="6">Uncharacterized protein</fullName>
    </submittedName>
</protein>
<dbReference type="AlphaFoldDB" id="A0A8X6YAA8"/>
<evidence type="ECO:0000256" key="1">
    <source>
        <dbReference type="ARBA" id="ARBA00004123"/>
    </source>
</evidence>
<keyword evidence="4" id="KW-0804">Transcription</keyword>
<keyword evidence="3" id="KW-0805">Transcription regulation</keyword>
<dbReference type="Proteomes" id="UP000886998">
    <property type="component" value="Unassembled WGS sequence"/>
</dbReference>
<keyword evidence="5" id="KW-0539">Nucleus</keyword>
<dbReference type="GO" id="GO:0006357">
    <property type="term" value="P:regulation of transcription by RNA polymerase II"/>
    <property type="evidence" value="ECO:0007669"/>
    <property type="project" value="TreeGrafter"/>
</dbReference>
<dbReference type="Pfam" id="PF10198">
    <property type="entry name" value="Ada3"/>
    <property type="match status" value="1"/>
</dbReference>
<evidence type="ECO:0000313" key="7">
    <source>
        <dbReference type="Proteomes" id="UP000886998"/>
    </source>
</evidence>
<dbReference type="InterPro" id="IPR019340">
    <property type="entry name" value="Histone_AcTrfase_su3"/>
</dbReference>
<dbReference type="PANTHER" id="PTHR13556:SF2">
    <property type="entry name" value="TRANSCRIPTIONAL ADAPTER 3"/>
    <property type="match status" value="1"/>
</dbReference>
<reference evidence="6" key="1">
    <citation type="submission" date="2020-08" db="EMBL/GenBank/DDBJ databases">
        <title>Multicomponent nature underlies the extraordinary mechanical properties of spider dragline silk.</title>
        <authorList>
            <person name="Kono N."/>
            <person name="Nakamura H."/>
            <person name="Mori M."/>
            <person name="Yoshida Y."/>
            <person name="Ohtoshi R."/>
            <person name="Malay A.D."/>
            <person name="Moran D.A.P."/>
            <person name="Tomita M."/>
            <person name="Numata K."/>
            <person name="Arakawa K."/>
        </authorList>
    </citation>
    <scope>NUCLEOTIDE SEQUENCE</scope>
</reference>
<feature type="non-terminal residue" evidence="6">
    <location>
        <position position="1"/>
    </location>
</feature>
<dbReference type="GO" id="GO:0000124">
    <property type="term" value="C:SAGA complex"/>
    <property type="evidence" value="ECO:0007669"/>
    <property type="project" value="TreeGrafter"/>
</dbReference>
<sequence>LLESDEEESKIEEDDEISQELKKLQEALKPVQEYNTIQKKKLLVLAKAEMAEQEAKRKLQEHDAKACYLKK</sequence>
<evidence type="ECO:0000313" key="6">
    <source>
        <dbReference type="EMBL" id="GFY68442.1"/>
    </source>
</evidence>
<proteinExistence type="inferred from homology"/>
<accession>A0A8X6YAA8</accession>
<comment type="similarity">
    <text evidence="2">Belongs to the NGG1 family.</text>
</comment>
<dbReference type="EMBL" id="BMAV01017062">
    <property type="protein sequence ID" value="GFY68442.1"/>
    <property type="molecule type" value="Genomic_DNA"/>
</dbReference>
<dbReference type="GO" id="GO:0005634">
    <property type="term" value="C:nucleus"/>
    <property type="evidence" value="ECO:0007669"/>
    <property type="project" value="UniProtKB-SubCell"/>
</dbReference>
<gene>
    <name evidence="6" type="ORF">TNIN_22661</name>
</gene>
<name>A0A8X6YAA8_9ARAC</name>
<evidence type="ECO:0000256" key="2">
    <source>
        <dbReference type="ARBA" id="ARBA00005330"/>
    </source>
</evidence>
<dbReference type="PANTHER" id="PTHR13556">
    <property type="entry name" value="TRANSCRIPTIONAL ADAPTER 3-RELATED"/>
    <property type="match status" value="1"/>
</dbReference>
<evidence type="ECO:0000256" key="4">
    <source>
        <dbReference type="ARBA" id="ARBA00023163"/>
    </source>
</evidence>
<organism evidence="6 7">
    <name type="scientific">Trichonephila inaurata madagascariensis</name>
    <dbReference type="NCBI Taxonomy" id="2747483"/>
    <lineage>
        <taxon>Eukaryota</taxon>
        <taxon>Metazoa</taxon>
        <taxon>Ecdysozoa</taxon>
        <taxon>Arthropoda</taxon>
        <taxon>Chelicerata</taxon>
        <taxon>Arachnida</taxon>
        <taxon>Araneae</taxon>
        <taxon>Araneomorphae</taxon>
        <taxon>Entelegynae</taxon>
        <taxon>Araneoidea</taxon>
        <taxon>Nephilidae</taxon>
        <taxon>Trichonephila</taxon>
        <taxon>Trichonephila inaurata</taxon>
    </lineage>
</organism>
<evidence type="ECO:0000256" key="5">
    <source>
        <dbReference type="ARBA" id="ARBA00023242"/>
    </source>
</evidence>
<keyword evidence="7" id="KW-1185">Reference proteome</keyword>
<dbReference type="GO" id="GO:0003713">
    <property type="term" value="F:transcription coactivator activity"/>
    <property type="evidence" value="ECO:0007669"/>
    <property type="project" value="TreeGrafter"/>
</dbReference>